<dbReference type="InterPro" id="IPR036869">
    <property type="entry name" value="J_dom_sf"/>
</dbReference>
<feature type="repeat" description="CXXCXGXG motif" evidence="9">
    <location>
        <begin position="162"/>
        <end position="169"/>
    </location>
</feature>
<comment type="subcellular location">
    <subcellularLocation>
        <location evidence="9">Cytoplasm</location>
    </subcellularLocation>
</comment>
<evidence type="ECO:0000256" key="10">
    <source>
        <dbReference type="PROSITE-ProRule" id="PRU00546"/>
    </source>
</evidence>
<dbReference type="RefSeq" id="WP_213669442.1">
    <property type="nucleotide sequence ID" value="NZ_JAHCDA010000001.1"/>
</dbReference>
<evidence type="ECO:0000256" key="8">
    <source>
        <dbReference type="ARBA" id="ARBA00023186"/>
    </source>
</evidence>
<evidence type="ECO:0000313" key="13">
    <source>
        <dbReference type="EMBL" id="MBS7810848.1"/>
    </source>
</evidence>
<dbReference type="PROSITE" id="PS50076">
    <property type="entry name" value="DNAJ_2"/>
    <property type="match status" value="1"/>
</dbReference>
<keyword evidence="7 9" id="KW-0346">Stress response</keyword>
<dbReference type="InterPro" id="IPR018253">
    <property type="entry name" value="DnaJ_domain_CS"/>
</dbReference>
<dbReference type="InterPro" id="IPR001623">
    <property type="entry name" value="DnaJ_domain"/>
</dbReference>
<feature type="binding site" evidence="9">
    <location>
        <position position="187"/>
    </location>
    <ligand>
        <name>Zn(2+)</name>
        <dbReference type="ChEBI" id="CHEBI:29105"/>
        <label>2</label>
    </ligand>
</feature>
<evidence type="ECO:0000256" key="6">
    <source>
        <dbReference type="ARBA" id="ARBA00022833"/>
    </source>
</evidence>
<comment type="caution">
    <text evidence="13">The sequence shown here is derived from an EMBL/GenBank/DDBJ whole genome shotgun (WGS) entry which is preliminary data.</text>
</comment>
<dbReference type="PROSITE" id="PS51188">
    <property type="entry name" value="ZF_CR"/>
    <property type="match status" value="1"/>
</dbReference>
<evidence type="ECO:0000256" key="7">
    <source>
        <dbReference type="ARBA" id="ARBA00023016"/>
    </source>
</evidence>
<comment type="similarity">
    <text evidence="9">Belongs to the DnaJ family.</text>
</comment>
<dbReference type="Pfam" id="PF00684">
    <property type="entry name" value="DnaJ_CXXCXGXG"/>
    <property type="match status" value="1"/>
</dbReference>
<dbReference type="NCBIfam" id="NF008035">
    <property type="entry name" value="PRK10767.1"/>
    <property type="match status" value="1"/>
</dbReference>
<name>A0ABS5QBN4_9PROT</name>
<evidence type="ECO:0000259" key="12">
    <source>
        <dbReference type="PROSITE" id="PS51188"/>
    </source>
</evidence>
<feature type="binding site" evidence="9">
    <location>
        <position position="165"/>
    </location>
    <ligand>
        <name>Zn(2+)</name>
        <dbReference type="ChEBI" id="CHEBI:29105"/>
        <label>2</label>
    </ligand>
</feature>
<dbReference type="EMBL" id="JAHCDA010000001">
    <property type="protein sequence ID" value="MBS7810848.1"/>
    <property type="molecule type" value="Genomic_DNA"/>
</dbReference>
<dbReference type="PROSITE" id="PS00636">
    <property type="entry name" value="DNAJ_1"/>
    <property type="match status" value="1"/>
</dbReference>
<dbReference type="Pfam" id="PF01556">
    <property type="entry name" value="DnaJ_C"/>
    <property type="match status" value="1"/>
</dbReference>
<comment type="cofactor">
    <cofactor evidence="9">
        <name>Zn(2+)</name>
        <dbReference type="ChEBI" id="CHEBI:29105"/>
    </cofactor>
    <text evidence="9">Binds 2 Zn(2+) ions per monomer.</text>
</comment>
<dbReference type="SMART" id="SM00271">
    <property type="entry name" value="DnaJ"/>
    <property type="match status" value="1"/>
</dbReference>
<dbReference type="CDD" id="cd06257">
    <property type="entry name" value="DnaJ"/>
    <property type="match status" value="1"/>
</dbReference>
<feature type="binding site" evidence="9">
    <location>
        <position position="184"/>
    </location>
    <ligand>
        <name>Zn(2+)</name>
        <dbReference type="ChEBI" id="CHEBI:29105"/>
        <label>2</label>
    </ligand>
</feature>
<keyword evidence="6 9" id="KW-0862">Zinc</keyword>
<proteinExistence type="inferred from homology"/>
<dbReference type="InterPro" id="IPR001305">
    <property type="entry name" value="HSP_DnaJ_Cys-rich_dom"/>
</dbReference>
<dbReference type="HAMAP" id="MF_01152">
    <property type="entry name" value="DnaJ"/>
    <property type="match status" value="1"/>
</dbReference>
<dbReference type="InterPro" id="IPR012724">
    <property type="entry name" value="DnaJ"/>
</dbReference>
<keyword evidence="4 9" id="KW-0677">Repeat</keyword>
<dbReference type="InterPro" id="IPR002939">
    <property type="entry name" value="DnaJ_C"/>
</dbReference>
<dbReference type="SUPFAM" id="SSF57938">
    <property type="entry name" value="DnaJ/Hsp40 cysteine-rich domain"/>
    <property type="match status" value="1"/>
</dbReference>
<dbReference type="PRINTS" id="PR00625">
    <property type="entry name" value="JDOMAIN"/>
</dbReference>
<feature type="domain" description="CR-type" evidence="12">
    <location>
        <begin position="131"/>
        <end position="210"/>
    </location>
</feature>
<keyword evidence="1 9" id="KW-0963">Cytoplasm</keyword>
<feature type="repeat" description="CXXCXGXG motif" evidence="9">
    <location>
        <begin position="144"/>
        <end position="151"/>
    </location>
</feature>
<dbReference type="PANTHER" id="PTHR43096:SF48">
    <property type="entry name" value="CHAPERONE PROTEIN DNAJ"/>
    <property type="match status" value="1"/>
</dbReference>
<protein>
    <recommendedName>
        <fullName evidence="9">Chaperone protein DnaJ</fullName>
    </recommendedName>
</protein>
<keyword evidence="8 9" id="KW-0143">Chaperone</keyword>
<dbReference type="Proteomes" id="UP000766336">
    <property type="component" value="Unassembled WGS sequence"/>
</dbReference>
<dbReference type="CDD" id="cd10719">
    <property type="entry name" value="DnaJ_zf"/>
    <property type="match status" value="1"/>
</dbReference>
<feature type="binding site" evidence="9">
    <location>
        <position position="198"/>
    </location>
    <ligand>
        <name>Zn(2+)</name>
        <dbReference type="ChEBI" id="CHEBI:29105"/>
        <label>1</label>
    </ligand>
</feature>
<feature type="repeat" description="CXXCXGXG motif" evidence="9">
    <location>
        <begin position="184"/>
        <end position="191"/>
    </location>
</feature>
<dbReference type="SUPFAM" id="SSF46565">
    <property type="entry name" value="Chaperone J-domain"/>
    <property type="match status" value="1"/>
</dbReference>
<evidence type="ECO:0000256" key="5">
    <source>
        <dbReference type="ARBA" id="ARBA00022771"/>
    </source>
</evidence>
<evidence type="ECO:0000256" key="4">
    <source>
        <dbReference type="ARBA" id="ARBA00022737"/>
    </source>
</evidence>
<dbReference type="SUPFAM" id="SSF49493">
    <property type="entry name" value="HSP40/DnaJ peptide-binding domain"/>
    <property type="match status" value="2"/>
</dbReference>
<keyword evidence="3 9" id="KW-0479">Metal-binding</keyword>
<dbReference type="Gene3D" id="2.60.260.20">
    <property type="entry name" value="Urease metallochaperone UreE, N-terminal domain"/>
    <property type="match status" value="2"/>
</dbReference>
<dbReference type="Pfam" id="PF00226">
    <property type="entry name" value="DnaJ"/>
    <property type="match status" value="1"/>
</dbReference>
<accession>A0ABS5QBN4</accession>
<evidence type="ECO:0000256" key="9">
    <source>
        <dbReference type="HAMAP-Rule" id="MF_01152"/>
    </source>
</evidence>
<keyword evidence="14" id="KW-1185">Reference proteome</keyword>
<evidence type="ECO:0000256" key="3">
    <source>
        <dbReference type="ARBA" id="ARBA00022723"/>
    </source>
</evidence>
<evidence type="ECO:0000313" key="14">
    <source>
        <dbReference type="Proteomes" id="UP000766336"/>
    </source>
</evidence>
<feature type="domain" description="J" evidence="11">
    <location>
        <begin position="5"/>
        <end position="70"/>
    </location>
</feature>
<dbReference type="InterPro" id="IPR036410">
    <property type="entry name" value="HSP_DnaJ_Cys-rich_dom_sf"/>
</dbReference>
<dbReference type="GO" id="GO:0016491">
    <property type="term" value="F:oxidoreductase activity"/>
    <property type="evidence" value="ECO:0007669"/>
    <property type="project" value="UniProtKB-KW"/>
</dbReference>
<keyword evidence="13" id="KW-0560">Oxidoreductase</keyword>
<comment type="subunit">
    <text evidence="9">Homodimer.</text>
</comment>
<dbReference type="NCBIfam" id="TIGR02349">
    <property type="entry name" value="DnaJ_bact"/>
    <property type="match status" value="1"/>
</dbReference>
<organism evidence="13 14">
    <name type="scientific">Roseococcus pinisoli</name>
    <dbReference type="NCBI Taxonomy" id="2835040"/>
    <lineage>
        <taxon>Bacteria</taxon>
        <taxon>Pseudomonadati</taxon>
        <taxon>Pseudomonadota</taxon>
        <taxon>Alphaproteobacteria</taxon>
        <taxon>Acetobacterales</taxon>
        <taxon>Roseomonadaceae</taxon>
        <taxon>Roseococcus</taxon>
    </lineage>
</organism>
<dbReference type="Gene3D" id="2.10.230.10">
    <property type="entry name" value="Heat shock protein DnaJ, cysteine-rich domain"/>
    <property type="match status" value="1"/>
</dbReference>
<evidence type="ECO:0000256" key="1">
    <source>
        <dbReference type="ARBA" id="ARBA00022490"/>
    </source>
</evidence>
<comment type="function">
    <text evidence="9">Participates actively in the response to hyperosmotic and heat shock by preventing the aggregation of stress-denatured proteins and by disaggregating proteins, also in an autonomous, DnaK-independent fashion. Unfolded proteins bind initially to DnaJ; upon interaction with the DnaJ-bound protein, DnaK hydrolyzes its bound ATP, resulting in the formation of a stable complex. GrpE releases ADP from DnaK; ATP binding to DnaK triggers the release of the substrate protein, thus completing the reaction cycle. Several rounds of ATP-dependent interactions between DnaJ, DnaK and GrpE are required for fully efficient folding. Also involved, together with DnaK and GrpE, in the DNA replication of plasmids through activation of initiation proteins.</text>
</comment>
<feature type="binding site" evidence="9">
    <location>
        <position position="201"/>
    </location>
    <ligand>
        <name>Zn(2+)</name>
        <dbReference type="ChEBI" id="CHEBI:29105"/>
        <label>1</label>
    </ligand>
</feature>
<feature type="zinc finger region" description="CR-type" evidence="10">
    <location>
        <begin position="131"/>
        <end position="210"/>
    </location>
</feature>
<sequence>MAKRDCYEVLGVGRDATDDDLKKAYRKLAMQYHPDRNHGDDKAEARFKEISEAYEILKDGEKRAAYDRYGHGAFENGGAGGSPFGQGGGFEDIFEEMFGRFGGRGGGRQNSGRGADLRQEVHVTLEEAFAGVKKTIRVPSSVQCEACTGSGAEGGSASVQTCGTCRGAGKVRAQQGFFLIERTCPTCSGSGKIIKNPCKICHGAGRVQRDRTLNVSIPAGVEDGTRIRLSGEGEAGLRGSPAGDLYVDIGVKPHPLFQREGPNIMVRVPLRMTQAALGASVEVPSIDGGRSAVKIPAGTQTGDNFRLRGKGFSVLRSAARGDMYVQVVVETPLHLSPRQRELLEAFEAEAENGGKHSPENEGFFAKVKEFWDGLAR</sequence>
<feature type="binding site" evidence="9">
    <location>
        <position position="144"/>
    </location>
    <ligand>
        <name>Zn(2+)</name>
        <dbReference type="ChEBI" id="CHEBI:29105"/>
        <label>1</label>
    </ligand>
</feature>
<reference evidence="13 14" key="1">
    <citation type="submission" date="2021-05" db="EMBL/GenBank/DDBJ databases">
        <title>Roseococcus sp. XZZS9, whole genome shotgun sequencing project.</title>
        <authorList>
            <person name="Zhao G."/>
            <person name="Shen L."/>
        </authorList>
    </citation>
    <scope>NUCLEOTIDE SEQUENCE [LARGE SCALE GENOMIC DNA]</scope>
    <source>
        <strain evidence="13 14">XZZS9</strain>
    </source>
</reference>
<feature type="binding site" evidence="9">
    <location>
        <position position="147"/>
    </location>
    <ligand>
        <name>Zn(2+)</name>
        <dbReference type="ChEBI" id="CHEBI:29105"/>
        <label>1</label>
    </ligand>
</feature>
<dbReference type="Gene3D" id="1.10.287.110">
    <property type="entry name" value="DnaJ domain"/>
    <property type="match status" value="1"/>
</dbReference>
<keyword evidence="5 9" id="KW-0863">Zinc-finger</keyword>
<dbReference type="InterPro" id="IPR008971">
    <property type="entry name" value="HSP40/DnaJ_pept-bd"/>
</dbReference>
<feature type="binding site" evidence="9">
    <location>
        <position position="162"/>
    </location>
    <ligand>
        <name>Zn(2+)</name>
        <dbReference type="ChEBI" id="CHEBI:29105"/>
        <label>2</label>
    </ligand>
</feature>
<dbReference type="PANTHER" id="PTHR43096">
    <property type="entry name" value="DNAJ HOMOLOG 1, MITOCHONDRIAL-RELATED"/>
    <property type="match status" value="1"/>
</dbReference>
<gene>
    <name evidence="9 13" type="primary">dnaJ</name>
    <name evidence="13" type="ORF">KHU32_07850</name>
</gene>
<evidence type="ECO:0000259" key="11">
    <source>
        <dbReference type="PROSITE" id="PS50076"/>
    </source>
</evidence>
<evidence type="ECO:0000256" key="2">
    <source>
        <dbReference type="ARBA" id="ARBA00022705"/>
    </source>
</evidence>
<keyword evidence="2 9" id="KW-0235">DNA replication</keyword>
<comment type="domain">
    <text evidence="9">The J domain is necessary and sufficient to stimulate DnaK ATPase activity. Zinc center 1 plays an important role in the autonomous, DnaK-independent chaperone activity of DnaJ. Zinc center 2 is essential for interaction with DnaK and for DnaJ activity.</text>
</comment>
<feature type="repeat" description="CXXCXGXG motif" evidence="9">
    <location>
        <begin position="198"/>
        <end position="205"/>
    </location>
</feature>
<dbReference type="CDD" id="cd10747">
    <property type="entry name" value="DnaJ_C"/>
    <property type="match status" value="1"/>
</dbReference>